<sequence>MKRGDEGTRLKYKKQGEAEVTFIPGLSISLGHSALTTDPQVLCAAARSGKGWKEAVEECAECNTAVVLNPAKPLQQMRSFSQWLPKHAALVKSITATTNAVDKWLLQPHLAAASGLLQQALQTAAEVTNSSAAAMQASSTPAFNSSTLAHQPQQQRGWRLASFSSDLPGAPGMLPVLPCTLTHLCLDLQSGTAVAELCQLSHFSRLQQLHLGAARGTVCAGCRTTAWLD</sequence>
<keyword evidence="2" id="KW-1185">Reference proteome</keyword>
<organism evidence="1 2">
    <name type="scientific">Tetradesmus obliquus</name>
    <name type="common">Green alga</name>
    <name type="synonym">Acutodesmus obliquus</name>
    <dbReference type="NCBI Taxonomy" id="3088"/>
    <lineage>
        <taxon>Eukaryota</taxon>
        <taxon>Viridiplantae</taxon>
        <taxon>Chlorophyta</taxon>
        <taxon>core chlorophytes</taxon>
        <taxon>Chlorophyceae</taxon>
        <taxon>CS clade</taxon>
        <taxon>Sphaeropleales</taxon>
        <taxon>Scenedesmaceae</taxon>
        <taxon>Tetradesmus</taxon>
    </lineage>
</organism>
<accession>A0A383VYG2</accession>
<proteinExistence type="predicted"/>
<dbReference type="AlphaFoldDB" id="A0A383VYG2"/>
<protein>
    <submittedName>
        <fullName evidence="1">Uncharacterized protein</fullName>
    </submittedName>
</protein>
<name>A0A383VYG2_TETOB</name>
<evidence type="ECO:0000313" key="1">
    <source>
        <dbReference type="EMBL" id="SZX69970.1"/>
    </source>
</evidence>
<gene>
    <name evidence="1" type="ORF">BQ4739_LOCUS10225</name>
</gene>
<dbReference type="EMBL" id="FNXT01000967">
    <property type="protein sequence ID" value="SZX69970.1"/>
    <property type="molecule type" value="Genomic_DNA"/>
</dbReference>
<dbReference type="Proteomes" id="UP000256970">
    <property type="component" value="Unassembled WGS sequence"/>
</dbReference>
<evidence type="ECO:0000313" key="2">
    <source>
        <dbReference type="Proteomes" id="UP000256970"/>
    </source>
</evidence>
<reference evidence="1 2" key="1">
    <citation type="submission" date="2016-10" db="EMBL/GenBank/DDBJ databases">
        <authorList>
            <person name="Cai Z."/>
        </authorList>
    </citation>
    <scope>NUCLEOTIDE SEQUENCE [LARGE SCALE GENOMIC DNA]</scope>
</reference>